<dbReference type="Proteomes" id="UP001461498">
    <property type="component" value="Unassembled WGS sequence"/>
</dbReference>
<sequence>MQDMEKAPKSAQRNQRLEVKDDTCRPAHNEYICHRIGEKRHNYLREIKRVVDKMDSSPCPTKQMIESNQGSICEPDNKPIINYPGYANIESPKFKQKTYVPLITNVPIKETRPTSEMKKHRHEQSYEVSYIPIEEAALCKPWAIPRKKSYELRGGIMYKGCQCPKHNGLQDRCERTECNGKKQCLTQPEPSCAPSQGFLSPKPFANQGRQKDSSFYCCCRNPITSKMIDGKMYPDCNHVAGPGYLETYRCRSV</sequence>
<accession>A0AAW1DM31</accession>
<protein>
    <submittedName>
        <fullName evidence="2">Uncharacterized protein</fullName>
    </submittedName>
</protein>
<evidence type="ECO:0000313" key="2">
    <source>
        <dbReference type="EMBL" id="KAK9511978.1"/>
    </source>
</evidence>
<dbReference type="AlphaFoldDB" id="A0AAW1DM31"/>
<gene>
    <name evidence="2" type="ORF">O3M35_000529</name>
</gene>
<comment type="caution">
    <text evidence="2">The sequence shown here is derived from an EMBL/GenBank/DDBJ whole genome shotgun (WGS) entry which is preliminary data.</text>
</comment>
<name>A0AAW1DM31_9HEMI</name>
<evidence type="ECO:0000313" key="3">
    <source>
        <dbReference type="Proteomes" id="UP001461498"/>
    </source>
</evidence>
<organism evidence="2 3">
    <name type="scientific">Rhynocoris fuscipes</name>
    <dbReference type="NCBI Taxonomy" id="488301"/>
    <lineage>
        <taxon>Eukaryota</taxon>
        <taxon>Metazoa</taxon>
        <taxon>Ecdysozoa</taxon>
        <taxon>Arthropoda</taxon>
        <taxon>Hexapoda</taxon>
        <taxon>Insecta</taxon>
        <taxon>Pterygota</taxon>
        <taxon>Neoptera</taxon>
        <taxon>Paraneoptera</taxon>
        <taxon>Hemiptera</taxon>
        <taxon>Heteroptera</taxon>
        <taxon>Panheteroptera</taxon>
        <taxon>Cimicomorpha</taxon>
        <taxon>Reduviidae</taxon>
        <taxon>Harpactorinae</taxon>
        <taxon>Harpactorini</taxon>
        <taxon>Rhynocoris</taxon>
    </lineage>
</organism>
<dbReference type="EMBL" id="JAPXFL010000001">
    <property type="protein sequence ID" value="KAK9511978.1"/>
    <property type="molecule type" value="Genomic_DNA"/>
</dbReference>
<evidence type="ECO:0000256" key="1">
    <source>
        <dbReference type="SAM" id="MobiDB-lite"/>
    </source>
</evidence>
<keyword evidence="3" id="KW-1185">Reference proteome</keyword>
<feature type="region of interest" description="Disordered" evidence="1">
    <location>
        <begin position="1"/>
        <end position="21"/>
    </location>
</feature>
<reference evidence="2 3" key="1">
    <citation type="submission" date="2022-12" db="EMBL/GenBank/DDBJ databases">
        <title>Chromosome-level genome assembly of true bugs.</title>
        <authorList>
            <person name="Ma L."/>
            <person name="Li H."/>
        </authorList>
    </citation>
    <scope>NUCLEOTIDE SEQUENCE [LARGE SCALE GENOMIC DNA]</scope>
    <source>
        <strain evidence="2">Lab_2022b</strain>
    </source>
</reference>
<proteinExistence type="predicted"/>